<name>A0ABW4A3N9_9ACTN</name>
<sequence length="209" mass="22825">MITKDWHAWHRPYAEPGSPLARRLRVVQGHLARWLDERPEPALSVVSMCAGQGHDLLGVLAERADAARVRATLIEFDERNVAAAREHAAGLPGVTVVRGDAGDPAVYRGAVPADLVLMAGVLGNISDTDVRATVAMLPQLCAAGATVIWTRTRRVPDLTPSIRDWLADEGFREQAFTAPDDVLFAVGVHRFTGRPRELTATDRFFRFAA</sequence>
<dbReference type="Proteomes" id="UP001597183">
    <property type="component" value="Unassembled WGS sequence"/>
</dbReference>
<organism evidence="1 2">
    <name type="scientific">Actinoplanes sichuanensis</name>
    <dbReference type="NCBI Taxonomy" id="512349"/>
    <lineage>
        <taxon>Bacteria</taxon>
        <taxon>Bacillati</taxon>
        <taxon>Actinomycetota</taxon>
        <taxon>Actinomycetes</taxon>
        <taxon>Micromonosporales</taxon>
        <taxon>Micromonosporaceae</taxon>
        <taxon>Actinoplanes</taxon>
    </lineage>
</organism>
<dbReference type="SUPFAM" id="SSF53335">
    <property type="entry name" value="S-adenosyl-L-methionine-dependent methyltransferases"/>
    <property type="match status" value="1"/>
</dbReference>
<reference evidence="2" key="1">
    <citation type="journal article" date="2019" name="Int. J. Syst. Evol. Microbiol.">
        <title>The Global Catalogue of Microorganisms (GCM) 10K type strain sequencing project: providing services to taxonomists for standard genome sequencing and annotation.</title>
        <authorList>
            <consortium name="The Broad Institute Genomics Platform"/>
            <consortium name="The Broad Institute Genome Sequencing Center for Infectious Disease"/>
            <person name="Wu L."/>
            <person name="Ma J."/>
        </authorList>
    </citation>
    <scope>NUCLEOTIDE SEQUENCE [LARGE SCALE GENOMIC DNA]</scope>
    <source>
        <strain evidence="2">CCM 7526</strain>
    </source>
</reference>
<dbReference type="InterPro" id="IPR029063">
    <property type="entry name" value="SAM-dependent_MTases_sf"/>
</dbReference>
<protein>
    <submittedName>
        <fullName evidence="1">Class I SAM-dependent methyltransferase</fullName>
    </submittedName>
</protein>
<evidence type="ECO:0000313" key="2">
    <source>
        <dbReference type="Proteomes" id="UP001597183"/>
    </source>
</evidence>
<dbReference type="Gene3D" id="3.40.50.150">
    <property type="entry name" value="Vaccinia Virus protein VP39"/>
    <property type="match status" value="1"/>
</dbReference>
<keyword evidence="2" id="KW-1185">Reference proteome</keyword>
<dbReference type="GO" id="GO:0008168">
    <property type="term" value="F:methyltransferase activity"/>
    <property type="evidence" value="ECO:0007669"/>
    <property type="project" value="UniProtKB-KW"/>
</dbReference>
<accession>A0ABW4A3N9</accession>
<dbReference type="GO" id="GO:0032259">
    <property type="term" value="P:methylation"/>
    <property type="evidence" value="ECO:0007669"/>
    <property type="project" value="UniProtKB-KW"/>
</dbReference>
<proteinExistence type="predicted"/>
<comment type="caution">
    <text evidence="1">The sequence shown here is derived from an EMBL/GenBank/DDBJ whole genome shotgun (WGS) entry which is preliminary data.</text>
</comment>
<evidence type="ECO:0000313" key="1">
    <source>
        <dbReference type="EMBL" id="MFD1364830.1"/>
    </source>
</evidence>
<keyword evidence="1" id="KW-0808">Transferase</keyword>
<gene>
    <name evidence="1" type="ORF">ACFQ5G_05680</name>
</gene>
<dbReference type="EMBL" id="JBHTMK010000006">
    <property type="protein sequence ID" value="MFD1364830.1"/>
    <property type="molecule type" value="Genomic_DNA"/>
</dbReference>
<dbReference type="RefSeq" id="WP_317789497.1">
    <property type="nucleotide sequence ID" value="NZ_AP028461.1"/>
</dbReference>
<keyword evidence="1" id="KW-0489">Methyltransferase</keyword>